<dbReference type="EMBL" id="CM002924">
    <property type="protein sequence ID" value="KGN58510.1"/>
    <property type="molecule type" value="Genomic_DNA"/>
</dbReference>
<organism evidence="2 3">
    <name type="scientific">Cucumis sativus</name>
    <name type="common">Cucumber</name>
    <dbReference type="NCBI Taxonomy" id="3659"/>
    <lineage>
        <taxon>Eukaryota</taxon>
        <taxon>Viridiplantae</taxon>
        <taxon>Streptophyta</taxon>
        <taxon>Embryophyta</taxon>
        <taxon>Tracheophyta</taxon>
        <taxon>Spermatophyta</taxon>
        <taxon>Magnoliopsida</taxon>
        <taxon>eudicotyledons</taxon>
        <taxon>Gunneridae</taxon>
        <taxon>Pentapetalae</taxon>
        <taxon>rosids</taxon>
        <taxon>fabids</taxon>
        <taxon>Cucurbitales</taxon>
        <taxon>Cucurbitaceae</taxon>
        <taxon>Benincaseae</taxon>
        <taxon>Cucumis</taxon>
    </lineage>
</organism>
<proteinExistence type="predicted"/>
<reference evidence="2 3" key="1">
    <citation type="journal article" date="2009" name="Nat. Genet.">
        <title>The genome of the cucumber, Cucumis sativus L.</title>
        <authorList>
            <person name="Huang S."/>
            <person name="Li R."/>
            <person name="Zhang Z."/>
            <person name="Li L."/>
            <person name="Gu X."/>
            <person name="Fan W."/>
            <person name="Lucas W.J."/>
            <person name="Wang X."/>
            <person name="Xie B."/>
            <person name="Ni P."/>
            <person name="Ren Y."/>
            <person name="Zhu H."/>
            <person name="Li J."/>
            <person name="Lin K."/>
            <person name="Jin W."/>
            <person name="Fei Z."/>
            <person name="Li G."/>
            <person name="Staub J."/>
            <person name="Kilian A."/>
            <person name="van der Vossen E.A."/>
            <person name="Wu Y."/>
            <person name="Guo J."/>
            <person name="He J."/>
            <person name="Jia Z."/>
            <person name="Ren Y."/>
            <person name="Tian G."/>
            <person name="Lu Y."/>
            <person name="Ruan J."/>
            <person name="Qian W."/>
            <person name="Wang M."/>
            <person name="Huang Q."/>
            <person name="Li B."/>
            <person name="Xuan Z."/>
            <person name="Cao J."/>
            <person name="Asan"/>
            <person name="Wu Z."/>
            <person name="Zhang J."/>
            <person name="Cai Q."/>
            <person name="Bai Y."/>
            <person name="Zhao B."/>
            <person name="Han Y."/>
            <person name="Li Y."/>
            <person name="Li X."/>
            <person name="Wang S."/>
            <person name="Shi Q."/>
            <person name="Liu S."/>
            <person name="Cho W.K."/>
            <person name="Kim J.Y."/>
            <person name="Xu Y."/>
            <person name="Heller-Uszynska K."/>
            <person name="Miao H."/>
            <person name="Cheng Z."/>
            <person name="Zhang S."/>
            <person name="Wu J."/>
            <person name="Yang Y."/>
            <person name="Kang H."/>
            <person name="Li M."/>
            <person name="Liang H."/>
            <person name="Ren X."/>
            <person name="Shi Z."/>
            <person name="Wen M."/>
            <person name="Jian M."/>
            <person name="Yang H."/>
            <person name="Zhang G."/>
            <person name="Yang Z."/>
            <person name="Chen R."/>
            <person name="Liu S."/>
            <person name="Li J."/>
            <person name="Ma L."/>
            <person name="Liu H."/>
            <person name="Zhou Y."/>
            <person name="Zhao J."/>
            <person name="Fang X."/>
            <person name="Li G."/>
            <person name="Fang L."/>
            <person name="Li Y."/>
            <person name="Liu D."/>
            <person name="Zheng H."/>
            <person name="Zhang Y."/>
            <person name="Qin N."/>
            <person name="Li Z."/>
            <person name="Yang G."/>
            <person name="Yang S."/>
            <person name="Bolund L."/>
            <person name="Kristiansen K."/>
            <person name="Zheng H."/>
            <person name="Li S."/>
            <person name="Zhang X."/>
            <person name="Yang H."/>
            <person name="Wang J."/>
            <person name="Sun R."/>
            <person name="Zhang B."/>
            <person name="Jiang S."/>
            <person name="Wang J."/>
            <person name="Du Y."/>
            <person name="Li S."/>
        </authorList>
    </citation>
    <scope>NUCLEOTIDE SEQUENCE [LARGE SCALE GENOMIC DNA]</scope>
    <source>
        <strain evidence="3">cv. 9930</strain>
    </source>
</reference>
<evidence type="ECO:0000313" key="2">
    <source>
        <dbReference type="EMBL" id="KGN58510.1"/>
    </source>
</evidence>
<keyword evidence="3" id="KW-1185">Reference proteome</keyword>
<reference evidence="2 3" key="4">
    <citation type="journal article" date="2011" name="BMC Genomics">
        <title>RNA-Seq improves annotation of protein-coding genes in the cucumber genome.</title>
        <authorList>
            <person name="Li Z."/>
            <person name="Zhang Z."/>
            <person name="Yan P."/>
            <person name="Huang S."/>
            <person name="Fei Z."/>
            <person name="Lin K."/>
        </authorList>
    </citation>
    <scope>NUCLEOTIDE SEQUENCE [LARGE SCALE GENOMIC DNA]</scope>
    <source>
        <strain evidence="3">cv. 9930</strain>
    </source>
</reference>
<dbReference type="Proteomes" id="UP000029981">
    <property type="component" value="Chromosome 3"/>
</dbReference>
<protein>
    <submittedName>
        <fullName evidence="2">Uncharacterized protein</fullName>
    </submittedName>
</protein>
<dbReference type="Gramene" id="KGN58510">
    <property type="protein sequence ID" value="KGN58510"/>
    <property type="gene ID" value="Csa_3G653420"/>
</dbReference>
<dbReference type="AlphaFoldDB" id="A0A0A0L9B8"/>
<feature type="region of interest" description="Disordered" evidence="1">
    <location>
        <begin position="1"/>
        <end position="27"/>
    </location>
</feature>
<name>A0A0A0L9B8_CUCSA</name>
<sequence>MEPSPAVDGPGGGRAIASGAEGGFSGGNLEDARFGIWDWLSEPVPEMAVIIEESEVQ</sequence>
<feature type="compositionally biased region" description="Gly residues" evidence="1">
    <location>
        <begin position="9"/>
        <end position="26"/>
    </location>
</feature>
<accession>A0A0A0L9B8</accession>
<evidence type="ECO:0000256" key="1">
    <source>
        <dbReference type="SAM" id="MobiDB-lite"/>
    </source>
</evidence>
<evidence type="ECO:0000313" key="3">
    <source>
        <dbReference type="Proteomes" id="UP000029981"/>
    </source>
</evidence>
<reference evidence="2 3" key="3">
    <citation type="journal article" date="2010" name="BMC Genomics">
        <title>Transcriptome sequencing and comparative analysis of cucumber flowers with different sex types.</title>
        <authorList>
            <person name="Guo S."/>
            <person name="Zheng Y."/>
            <person name="Joung J.G."/>
            <person name="Liu S."/>
            <person name="Zhang Z."/>
            <person name="Crasta O.R."/>
            <person name="Sobral B.W."/>
            <person name="Xu Y."/>
            <person name="Huang S."/>
            <person name="Fei Z."/>
        </authorList>
    </citation>
    <scope>NUCLEOTIDE SEQUENCE [LARGE SCALE GENOMIC DNA]</scope>
    <source>
        <strain evidence="3">cv. 9930</strain>
    </source>
</reference>
<reference evidence="2 3" key="2">
    <citation type="journal article" date="2009" name="PLoS ONE">
        <title>An integrated genetic and cytogenetic map of the cucumber genome.</title>
        <authorList>
            <person name="Ren Y."/>
            <person name="Zhang Z."/>
            <person name="Liu J."/>
            <person name="Staub J.E."/>
            <person name="Han Y."/>
            <person name="Cheng Z."/>
            <person name="Li X."/>
            <person name="Lu J."/>
            <person name="Miao H."/>
            <person name="Kang H."/>
            <person name="Xie B."/>
            <person name="Gu X."/>
            <person name="Wang X."/>
            <person name="Du Y."/>
            <person name="Jin W."/>
            <person name="Huang S."/>
        </authorList>
    </citation>
    <scope>NUCLEOTIDE SEQUENCE [LARGE SCALE GENOMIC DNA]</scope>
    <source>
        <strain evidence="3">cv. 9930</strain>
    </source>
</reference>
<gene>
    <name evidence="2" type="ORF">Csa_3G653420</name>
</gene>